<reference evidence="3" key="1">
    <citation type="journal article" date="2019" name="Gigascience">
        <title>De novo genome assembly of the endangered Acer yangbiense, a plant species with extremely small populations endemic to Yunnan Province, China.</title>
        <authorList>
            <person name="Yang J."/>
            <person name="Wariss H.M."/>
            <person name="Tao L."/>
            <person name="Zhang R."/>
            <person name="Yun Q."/>
            <person name="Hollingsworth P."/>
            <person name="Dao Z."/>
            <person name="Luo G."/>
            <person name="Guo H."/>
            <person name="Ma Y."/>
            <person name="Sun W."/>
        </authorList>
    </citation>
    <scope>NUCLEOTIDE SEQUENCE [LARGE SCALE GENOMIC DNA]</scope>
    <source>
        <strain evidence="3">cv. br00</strain>
    </source>
</reference>
<evidence type="ECO:0000313" key="3">
    <source>
        <dbReference type="Proteomes" id="UP000326939"/>
    </source>
</evidence>
<evidence type="ECO:0000256" key="1">
    <source>
        <dbReference type="SAM" id="MobiDB-lite"/>
    </source>
</evidence>
<dbReference type="Proteomes" id="UP000326939">
    <property type="component" value="Chromosome 18"/>
</dbReference>
<feature type="region of interest" description="Disordered" evidence="1">
    <location>
        <begin position="401"/>
        <end position="447"/>
    </location>
</feature>
<feature type="region of interest" description="Disordered" evidence="1">
    <location>
        <begin position="495"/>
        <end position="529"/>
    </location>
</feature>
<dbReference type="GO" id="GO:0071763">
    <property type="term" value="P:nuclear membrane organization"/>
    <property type="evidence" value="ECO:0007669"/>
    <property type="project" value="TreeGrafter"/>
</dbReference>
<dbReference type="PANTHER" id="PTHR33416:SF18">
    <property type="entry name" value="NUCLEOPORIN-LIKE PROTEIN"/>
    <property type="match status" value="1"/>
</dbReference>
<dbReference type="GO" id="GO:0005635">
    <property type="term" value="C:nuclear envelope"/>
    <property type="evidence" value="ECO:0007669"/>
    <property type="project" value="TreeGrafter"/>
</dbReference>
<feature type="region of interest" description="Disordered" evidence="1">
    <location>
        <begin position="80"/>
        <end position="153"/>
    </location>
</feature>
<keyword evidence="3" id="KW-1185">Reference proteome</keyword>
<feature type="compositionally biased region" description="Basic and acidic residues" evidence="1">
    <location>
        <begin position="436"/>
        <end position="445"/>
    </location>
</feature>
<comment type="caution">
    <text evidence="2">The sequence shown here is derived from an EMBL/GenBank/DDBJ whole genome shotgun (WGS) entry which is preliminary data.</text>
</comment>
<sequence>MGSTNDGETTSLGRKPIVEGRGAGGKLRKPPSRRPLATPYARPPDNQAQQRRWLSKLVDPAYKLISGGANLIFPSFFSKSESVDDDTNQEEDDVKSLEEVEEQNASGDDVNLTVNQAASRSTDVAGTSRAAEISKSGSDSEGHEHQKLGISDHNRLSEIEQLMKDRKFSRDEINRLMEILHSRAVNFSNVEQEKEHSSMTARDVERPAAGIEYSKKSTEEKREDFNTAIWGTSKIQEKGYSSMIPGVVGGLAIPFENSTKSTEEKHEDLNTAVWRNSTPLVKSTGRYLEKIILEIAYTSVLPDDVGASPIDIARAYMENRASEVGFGSKSLISKDGGALVLGNLHGSKPFFPSPSPKPSTCWPGAMVQDQRGFMTPQSQRGRLGLHNFPRTPYSRTLYSKSKSQLLQLQGDHDRHLNATPSPFQQSQTPSYGQVNSRDKSVDDVHGSVGPIRRTRIRHKAVTETPRGSASYHSTLNSPQVENFNAFEGLFSGVKKSTEKGGTSSPSKFLVSDSEPQSSKVNVPSVPPHSRQMAQKILEHLERNLPTPKEKSAELRLASSWKKSLSSNNNNSLANDDLDSLRKSDQTDNTISAQACEDRGNLLFKFAPREATVQTEAAAKNNTSTSDMKAVPNAASSELLSFQMKPPTHSSGNKPVLSSITVGKPDQRWTLSSDKTTSGFTFPVSASSGVNSEPPTPTIIPSTSATVPSPPKDASSIPSYSFGSKKSGPALVFSFPSTSNASIQDNASSDLKFKFGSEKTSRLSFSSIGKDAICY</sequence>
<feature type="compositionally biased region" description="Polar residues" evidence="1">
    <location>
        <begin position="418"/>
        <end position="435"/>
    </location>
</feature>
<evidence type="ECO:0000313" key="2">
    <source>
        <dbReference type="EMBL" id="KAB5514681.1"/>
    </source>
</evidence>
<feature type="compositionally biased region" description="Acidic residues" evidence="1">
    <location>
        <begin position="83"/>
        <end position="93"/>
    </location>
</feature>
<feature type="region of interest" description="Disordered" evidence="1">
    <location>
        <begin position="683"/>
        <end position="718"/>
    </location>
</feature>
<feature type="compositionally biased region" description="Basic and acidic residues" evidence="1">
    <location>
        <begin position="138"/>
        <end position="153"/>
    </location>
</feature>
<proteinExistence type="predicted"/>
<feature type="region of interest" description="Disordered" evidence="1">
    <location>
        <begin position="1"/>
        <end position="51"/>
    </location>
</feature>
<dbReference type="PANTHER" id="PTHR33416">
    <property type="entry name" value="NUCLEAR PORE COMPLEX PROTEIN NUP1"/>
    <property type="match status" value="1"/>
</dbReference>
<feature type="compositionally biased region" description="Polar residues" evidence="1">
    <location>
        <begin position="1"/>
        <end position="12"/>
    </location>
</feature>
<name>A0A5N5J695_9ROSI</name>
<feature type="compositionally biased region" description="Low complexity" evidence="1">
    <location>
        <begin position="560"/>
        <end position="574"/>
    </location>
</feature>
<organism evidence="2 3">
    <name type="scientific">Salix brachista</name>
    <dbReference type="NCBI Taxonomy" id="2182728"/>
    <lineage>
        <taxon>Eukaryota</taxon>
        <taxon>Viridiplantae</taxon>
        <taxon>Streptophyta</taxon>
        <taxon>Embryophyta</taxon>
        <taxon>Tracheophyta</taxon>
        <taxon>Spermatophyta</taxon>
        <taxon>Magnoliopsida</taxon>
        <taxon>eudicotyledons</taxon>
        <taxon>Gunneridae</taxon>
        <taxon>Pentapetalae</taxon>
        <taxon>rosids</taxon>
        <taxon>fabids</taxon>
        <taxon>Malpighiales</taxon>
        <taxon>Salicaceae</taxon>
        <taxon>Saliceae</taxon>
        <taxon>Salix</taxon>
    </lineage>
</organism>
<dbReference type="AlphaFoldDB" id="A0A5N5J695"/>
<accession>A0A5N5J695</accession>
<gene>
    <name evidence="2" type="ORF">DKX38_028587</name>
</gene>
<protein>
    <recommendedName>
        <fullName evidence="4">Nuclear pore complex protein NUP1</fullName>
    </recommendedName>
</protein>
<evidence type="ECO:0008006" key="4">
    <source>
        <dbReference type="Google" id="ProtNLM"/>
    </source>
</evidence>
<feature type="region of interest" description="Disordered" evidence="1">
    <location>
        <begin position="560"/>
        <end position="584"/>
    </location>
</feature>
<feature type="compositionally biased region" description="Polar residues" evidence="1">
    <location>
        <begin position="112"/>
        <end position="125"/>
    </location>
</feature>
<dbReference type="EMBL" id="VDCV01000018">
    <property type="protein sequence ID" value="KAB5514681.1"/>
    <property type="molecule type" value="Genomic_DNA"/>
</dbReference>